<protein>
    <submittedName>
        <fullName evidence="2">Uncharacterized protein</fullName>
    </submittedName>
</protein>
<feature type="region of interest" description="Disordered" evidence="1">
    <location>
        <begin position="56"/>
        <end position="112"/>
    </location>
</feature>
<dbReference type="EMBL" id="JAUJYO010000010">
    <property type="protein sequence ID" value="KAK1306626.1"/>
    <property type="molecule type" value="Genomic_DNA"/>
</dbReference>
<accession>A0AAV9DZX3</accession>
<reference evidence="2" key="2">
    <citation type="submission" date="2023-06" db="EMBL/GenBank/DDBJ databases">
        <authorList>
            <person name="Ma L."/>
            <person name="Liu K.-W."/>
            <person name="Li Z."/>
            <person name="Hsiao Y.-Y."/>
            <person name="Qi Y."/>
            <person name="Fu T."/>
            <person name="Tang G."/>
            <person name="Zhang D."/>
            <person name="Sun W.-H."/>
            <person name="Liu D.-K."/>
            <person name="Li Y."/>
            <person name="Chen G.-Z."/>
            <person name="Liu X.-D."/>
            <person name="Liao X.-Y."/>
            <person name="Jiang Y.-T."/>
            <person name="Yu X."/>
            <person name="Hao Y."/>
            <person name="Huang J."/>
            <person name="Zhao X.-W."/>
            <person name="Ke S."/>
            <person name="Chen Y.-Y."/>
            <person name="Wu W.-L."/>
            <person name="Hsu J.-L."/>
            <person name="Lin Y.-F."/>
            <person name="Huang M.-D."/>
            <person name="Li C.-Y."/>
            <person name="Huang L."/>
            <person name="Wang Z.-W."/>
            <person name="Zhao X."/>
            <person name="Zhong W.-Y."/>
            <person name="Peng D.-H."/>
            <person name="Ahmad S."/>
            <person name="Lan S."/>
            <person name="Zhang J.-S."/>
            <person name="Tsai W.-C."/>
            <person name="Van De Peer Y."/>
            <person name="Liu Z.-J."/>
        </authorList>
    </citation>
    <scope>NUCLEOTIDE SEQUENCE</scope>
    <source>
        <strain evidence="2">CP</strain>
        <tissue evidence="2">Leaves</tissue>
    </source>
</reference>
<keyword evidence="3" id="KW-1185">Reference proteome</keyword>
<evidence type="ECO:0000313" key="2">
    <source>
        <dbReference type="EMBL" id="KAK1306626.1"/>
    </source>
</evidence>
<dbReference type="Proteomes" id="UP001180020">
    <property type="component" value="Unassembled WGS sequence"/>
</dbReference>
<gene>
    <name evidence="2" type="ORF">QJS10_CPA10g00314</name>
</gene>
<evidence type="ECO:0000256" key="1">
    <source>
        <dbReference type="SAM" id="MobiDB-lite"/>
    </source>
</evidence>
<feature type="compositionally biased region" description="Low complexity" evidence="1">
    <location>
        <begin position="84"/>
        <end position="98"/>
    </location>
</feature>
<sequence length="112" mass="12196">MGDEEVYKLGKLLDDVADGRKEAQSDFKEKNQNQIESCLQHLELGLTSVLRPLKSRADADVAPEDSVKQDLKSEATEHAPNRWSTDSSSGHSNGQSASAKATRRACLALVTN</sequence>
<dbReference type="AlphaFoldDB" id="A0AAV9DZX3"/>
<feature type="compositionally biased region" description="Basic and acidic residues" evidence="1">
    <location>
        <begin position="56"/>
        <end position="80"/>
    </location>
</feature>
<proteinExistence type="predicted"/>
<evidence type="ECO:0000313" key="3">
    <source>
        <dbReference type="Proteomes" id="UP001180020"/>
    </source>
</evidence>
<reference evidence="2" key="1">
    <citation type="journal article" date="2023" name="Nat. Commun.">
        <title>Diploid and tetraploid genomes of Acorus and the evolution of monocots.</title>
        <authorList>
            <person name="Ma L."/>
            <person name="Liu K.W."/>
            <person name="Li Z."/>
            <person name="Hsiao Y.Y."/>
            <person name="Qi Y."/>
            <person name="Fu T."/>
            <person name="Tang G.D."/>
            <person name="Zhang D."/>
            <person name="Sun W.H."/>
            <person name="Liu D.K."/>
            <person name="Li Y."/>
            <person name="Chen G.Z."/>
            <person name="Liu X.D."/>
            <person name="Liao X.Y."/>
            <person name="Jiang Y.T."/>
            <person name="Yu X."/>
            <person name="Hao Y."/>
            <person name="Huang J."/>
            <person name="Zhao X.W."/>
            <person name="Ke S."/>
            <person name="Chen Y.Y."/>
            <person name="Wu W.L."/>
            <person name="Hsu J.L."/>
            <person name="Lin Y.F."/>
            <person name="Huang M.D."/>
            <person name="Li C.Y."/>
            <person name="Huang L."/>
            <person name="Wang Z.W."/>
            <person name="Zhao X."/>
            <person name="Zhong W.Y."/>
            <person name="Peng D.H."/>
            <person name="Ahmad S."/>
            <person name="Lan S."/>
            <person name="Zhang J.S."/>
            <person name="Tsai W.C."/>
            <person name="Van de Peer Y."/>
            <person name="Liu Z.J."/>
        </authorList>
    </citation>
    <scope>NUCLEOTIDE SEQUENCE</scope>
    <source>
        <strain evidence="2">CP</strain>
    </source>
</reference>
<name>A0AAV9DZX3_ACOCL</name>
<comment type="caution">
    <text evidence="2">The sequence shown here is derived from an EMBL/GenBank/DDBJ whole genome shotgun (WGS) entry which is preliminary data.</text>
</comment>
<organism evidence="2 3">
    <name type="scientific">Acorus calamus</name>
    <name type="common">Sweet flag</name>
    <dbReference type="NCBI Taxonomy" id="4465"/>
    <lineage>
        <taxon>Eukaryota</taxon>
        <taxon>Viridiplantae</taxon>
        <taxon>Streptophyta</taxon>
        <taxon>Embryophyta</taxon>
        <taxon>Tracheophyta</taxon>
        <taxon>Spermatophyta</taxon>
        <taxon>Magnoliopsida</taxon>
        <taxon>Liliopsida</taxon>
        <taxon>Acoraceae</taxon>
        <taxon>Acorus</taxon>
    </lineage>
</organism>